<comment type="cofactor">
    <cofactor evidence="13">
        <name>Zn(2+)</name>
        <dbReference type="ChEBI" id="CHEBI:29105"/>
    </cofactor>
    <text evidence="13">Binds 1 zinc ion per subunit.</text>
</comment>
<organism evidence="16 17">
    <name type="scientific">Candidatus Segetimicrobium genomatis</name>
    <dbReference type="NCBI Taxonomy" id="2569760"/>
    <lineage>
        <taxon>Bacteria</taxon>
        <taxon>Bacillati</taxon>
        <taxon>Candidatus Sysuimicrobiota</taxon>
        <taxon>Candidatus Sysuimicrobiia</taxon>
        <taxon>Candidatus Sysuimicrobiales</taxon>
        <taxon>Candidatus Segetimicrobiaceae</taxon>
        <taxon>Candidatus Segetimicrobium</taxon>
    </lineage>
</organism>
<comment type="subcellular location">
    <subcellularLocation>
        <location evidence="13">Cytoplasm</location>
    </subcellularLocation>
</comment>
<evidence type="ECO:0000259" key="15">
    <source>
        <dbReference type="PROSITE" id="PS51880"/>
    </source>
</evidence>
<dbReference type="InterPro" id="IPR004154">
    <property type="entry name" value="Anticodon-bd"/>
</dbReference>
<dbReference type="GO" id="GO:0000049">
    <property type="term" value="F:tRNA binding"/>
    <property type="evidence" value="ECO:0007669"/>
    <property type="project" value="UniProtKB-KW"/>
</dbReference>
<dbReference type="AlphaFoldDB" id="A0A537K5R5"/>
<dbReference type="InterPro" id="IPR036621">
    <property type="entry name" value="Anticodon-bd_dom_sf"/>
</dbReference>
<evidence type="ECO:0000313" key="17">
    <source>
        <dbReference type="Proteomes" id="UP000318509"/>
    </source>
</evidence>
<dbReference type="InterPro" id="IPR047246">
    <property type="entry name" value="ThrRS_anticodon"/>
</dbReference>
<evidence type="ECO:0000256" key="6">
    <source>
        <dbReference type="ARBA" id="ARBA00022741"/>
    </source>
</evidence>
<dbReference type="InterPro" id="IPR018163">
    <property type="entry name" value="Thr/Ala-tRNA-synth_IIc_edit"/>
</dbReference>
<dbReference type="GO" id="GO:0004829">
    <property type="term" value="F:threonine-tRNA ligase activity"/>
    <property type="evidence" value="ECO:0007669"/>
    <property type="project" value="UniProtKB-UniRule"/>
</dbReference>
<dbReference type="PANTHER" id="PTHR11451:SF56">
    <property type="entry name" value="THREONINE--TRNA LIGASE 1"/>
    <property type="match status" value="1"/>
</dbReference>
<dbReference type="Gene3D" id="3.40.50.800">
    <property type="entry name" value="Anticodon-binding domain"/>
    <property type="match status" value="1"/>
</dbReference>
<dbReference type="CDD" id="cd00860">
    <property type="entry name" value="ThrRS_anticodon"/>
    <property type="match status" value="1"/>
</dbReference>
<dbReference type="FunFam" id="3.30.930.10:FF:000002">
    <property type="entry name" value="Threonine--tRNA ligase"/>
    <property type="match status" value="1"/>
</dbReference>
<reference evidence="16 17" key="1">
    <citation type="journal article" date="2019" name="Nat. Microbiol.">
        <title>Mediterranean grassland soil C-N compound turnover is dependent on rainfall and depth, and is mediated by genomically divergent microorganisms.</title>
        <authorList>
            <person name="Diamond S."/>
            <person name="Andeer P.F."/>
            <person name="Li Z."/>
            <person name="Crits-Christoph A."/>
            <person name="Burstein D."/>
            <person name="Anantharaman K."/>
            <person name="Lane K.R."/>
            <person name="Thomas B.C."/>
            <person name="Pan C."/>
            <person name="Northen T.R."/>
            <person name="Banfield J.F."/>
        </authorList>
    </citation>
    <scope>NUCLEOTIDE SEQUENCE [LARGE SCALE GENOMIC DNA]</scope>
    <source>
        <strain evidence="16">NP_3</strain>
    </source>
</reference>
<dbReference type="FunFam" id="3.40.50.800:FF:000001">
    <property type="entry name" value="Threonine--tRNA ligase"/>
    <property type="match status" value="1"/>
</dbReference>
<keyword evidence="4 13" id="KW-0436">Ligase</keyword>
<dbReference type="PROSITE" id="PS51880">
    <property type="entry name" value="TGS"/>
    <property type="match status" value="1"/>
</dbReference>
<dbReference type="NCBIfam" id="TIGR00418">
    <property type="entry name" value="thrS"/>
    <property type="match status" value="1"/>
</dbReference>
<evidence type="ECO:0000256" key="9">
    <source>
        <dbReference type="ARBA" id="ARBA00022884"/>
    </source>
</evidence>
<evidence type="ECO:0000256" key="8">
    <source>
        <dbReference type="ARBA" id="ARBA00022840"/>
    </source>
</evidence>
<comment type="catalytic activity">
    <reaction evidence="12 13">
        <text>tRNA(Thr) + L-threonine + ATP = L-threonyl-tRNA(Thr) + AMP + diphosphate + H(+)</text>
        <dbReference type="Rhea" id="RHEA:24624"/>
        <dbReference type="Rhea" id="RHEA-COMP:9670"/>
        <dbReference type="Rhea" id="RHEA-COMP:9704"/>
        <dbReference type="ChEBI" id="CHEBI:15378"/>
        <dbReference type="ChEBI" id="CHEBI:30616"/>
        <dbReference type="ChEBI" id="CHEBI:33019"/>
        <dbReference type="ChEBI" id="CHEBI:57926"/>
        <dbReference type="ChEBI" id="CHEBI:78442"/>
        <dbReference type="ChEBI" id="CHEBI:78534"/>
        <dbReference type="ChEBI" id="CHEBI:456215"/>
        <dbReference type="EC" id="6.1.1.3"/>
    </reaction>
</comment>
<comment type="caution">
    <text evidence="13">Lacks conserved residue(s) required for the propagation of feature annotation.</text>
</comment>
<dbReference type="CDD" id="cd00771">
    <property type="entry name" value="ThrRS_core"/>
    <property type="match status" value="1"/>
</dbReference>
<dbReference type="CDD" id="cd01667">
    <property type="entry name" value="TGS_ThrRS"/>
    <property type="match status" value="1"/>
</dbReference>
<dbReference type="SUPFAM" id="SSF52954">
    <property type="entry name" value="Class II aaRS ABD-related"/>
    <property type="match status" value="1"/>
</dbReference>
<keyword evidence="6 13" id="KW-0547">Nucleotide-binding</keyword>
<feature type="binding site" evidence="13">
    <location>
        <position position="514"/>
    </location>
    <ligand>
        <name>Zn(2+)</name>
        <dbReference type="ChEBI" id="CHEBI:29105"/>
        <note>catalytic</note>
    </ligand>
</feature>
<keyword evidence="3 13" id="KW-0820">tRNA-binding</keyword>
<name>A0A537K5R5_9BACT</name>
<dbReference type="InterPro" id="IPR004095">
    <property type="entry name" value="TGS"/>
</dbReference>
<dbReference type="SMART" id="SM00863">
    <property type="entry name" value="tRNA_SAD"/>
    <property type="match status" value="1"/>
</dbReference>
<dbReference type="Pfam" id="PF00587">
    <property type="entry name" value="tRNA-synt_2b"/>
    <property type="match status" value="1"/>
</dbReference>
<protein>
    <recommendedName>
        <fullName evidence="13">Threonine--tRNA ligase</fullName>
        <ecNumber evidence="13">6.1.1.3</ecNumber>
    </recommendedName>
    <alternativeName>
        <fullName evidence="13">Threonyl-tRNA synthetase</fullName>
        <shortName evidence="13">ThrRS</shortName>
    </alternativeName>
</protein>
<dbReference type="InterPro" id="IPR002320">
    <property type="entry name" value="Thr-tRNA-ligase_IIa"/>
</dbReference>
<dbReference type="InterPro" id="IPR006195">
    <property type="entry name" value="aa-tRNA-synth_II"/>
</dbReference>
<dbReference type="GO" id="GO:0046872">
    <property type="term" value="F:metal ion binding"/>
    <property type="evidence" value="ECO:0007669"/>
    <property type="project" value="UniProtKB-KW"/>
</dbReference>
<dbReference type="InterPro" id="IPR002314">
    <property type="entry name" value="aa-tRNA-synt_IIb"/>
</dbReference>
<evidence type="ECO:0000256" key="12">
    <source>
        <dbReference type="ARBA" id="ARBA00049515"/>
    </source>
</evidence>
<dbReference type="InterPro" id="IPR012947">
    <property type="entry name" value="tRNA_SAD"/>
</dbReference>
<dbReference type="GO" id="GO:0006435">
    <property type="term" value="P:threonyl-tRNA aminoacylation"/>
    <property type="evidence" value="ECO:0007669"/>
    <property type="project" value="UniProtKB-UniRule"/>
</dbReference>
<dbReference type="EMBL" id="VBAK01000105">
    <property type="protein sequence ID" value="TMI91084.1"/>
    <property type="molecule type" value="Genomic_DNA"/>
</dbReference>
<dbReference type="InterPro" id="IPR012676">
    <property type="entry name" value="TGS-like"/>
</dbReference>
<evidence type="ECO:0000256" key="4">
    <source>
        <dbReference type="ARBA" id="ARBA00022598"/>
    </source>
</evidence>
<feature type="domain" description="TGS" evidence="15">
    <location>
        <begin position="1"/>
        <end position="60"/>
    </location>
</feature>
<accession>A0A537K5R5</accession>
<evidence type="ECO:0000256" key="5">
    <source>
        <dbReference type="ARBA" id="ARBA00022723"/>
    </source>
</evidence>
<dbReference type="InterPro" id="IPR012675">
    <property type="entry name" value="Beta-grasp_dom_sf"/>
</dbReference>
<proteinExistence type="inferred from homology"/>
<dbReference type="Gene3D" id="3.30.930.10">
    <property type="entry name" value="Bira Bifunctional Protein, Domain 2"/>
    <property type="match status" value="1"/>
</dbReference>
<dbReference type="EC" id="6.1.1.3" evidence="13"/>
<dbReference type="SUPFAM" id="SSF55186">
    <property type="entry name" value="ThrRS/AlaRS common domain"/>
    <property type="match status" value="1"/>
</dbReference>
<dbReference type="Pfam" id="PF07973">
    <property type="entry name" value="tRNA_SAD"/>
    <property type="match status" value="1"/>
</dbReference>
<evidence type="ECO:0000256" key="2">
    <source>
        <dbReference type="ARBA" id="ARBA00022490"/>
    </source>
</evidence>
<keyword evidence="5 13" id="KW-0479">Metal-binding</keyword>
<dbReference type="GO" id="GO:0005524">
    <property type="term" value="F:ATP binding"/>
    <property type="evidence" value="ECO:0007669"/>
    <property type="project" value="UniProtKB-UniRule"/>
</dbReference>
<dbReference type="Pfam" id="PF03129">
    <property type="entry name" value="HGTP_anticodon"/>
    <property type="match status" value="1"/>
</dbReference>
<dbReference type="HAMAP" id="MF_00184">
    <property type="entry name" value="Thr_tRNA_synth"/>
    <property type="match status" value="1"/>
</dbReference>
<comment type="subunit">
    <text evidence="13">Homodimer.</text>
</comment>
<evidence type="ECO:0000256" key="10">
    <source>
        <dbReference type="ARBA" id="ARBA00022917"/>
    </source>
</evidence>
<gene>
    <name evidence="13 16" type="primary">thrS</name>
    <name evidence="16" type="ORF">E6H00_05225</name>
</gene>
<dbReference type="SUPFAM" id="SSF55681">
    <property type="entry name" value="Class II aaRS and biotin synthetases"/>
    <property type="match status" value="1"/>
</dbReference>
<dbReference type="Gene3D" id="3.10.20.30">
    <property type="match status" value="1"/>
</dbReference>
<dbReference type="Gene3D" id="3.30.54.20">
    <property type="match status" value="1"/>
</dbReference>
<keyword evidence="7 13" id="KW-0862">Zinc</keyword>
<dbReference type="FunFam" id="3.30.980.10:FF:000005">
    <property type="entry name" value="Threonyl-tRNA synthetase, mitochondrial"/>
    <property type="match status" value="1"/>
</dbReference>
<dbReference type="InterPro" id="IPR033728">
    <property type="entry name" value="ThrRS_core"/>
</dbReference>
<feature type="domain" description="Aminoacyl-transfer RNA synthetases class-II family profile" evidence="14">
    <location>
        <begin position="269"/>
        <end position="537"/>
    </location>
</feature>
<dbReference type="Proteomes" id="UP000318509">
    <property type="component" value="Unassembled WGS sequence"/>
</dbReference>
<keyword evidence="11 13" id="KW-0030">Aminoacyl-tRNA synthetase</keyword>
<evidence type="ECO:0000256" key="1">
    <source>
        <dbReference type="ARBA" id="ARBA00008226"/>
    </source>
</evidence>
<evidence type="ECO:0000256" key="7">
    <source>
        <dbReference type="ARBA" id="ARBA00022833"/>
    </source>
</evidence>
<sequence length="639" mass="73038">MEQVAVKFADGSARRYPRGTTLAALAAETGRRDILAARVDGAPRDLAAPLERDAAVEWLTFGDPAGREIYWHSTAHLLAQAVRELFPQAKLAIGPPIEDGFYYDFDIGRPFTPEDLEAIEARMRELAKRDEPIERIAVRRNDAVRAFQSGGETYKAELLEGISDDPVSFYRQDGFQDMCRGPHLPSTGWIKAVKLLSTSGAYWRGDEHREMLQRIYGISFPTQEALDAYLARLEEAKRRDHRKLGRELQLFASVEEVGQGLPLWLPRGATVRRVLERYIIDLEEGLGYHHVHTPDLANTQLYKISGHWDHYRENMYPPMKVDNEELVLRPMNCPHHIMIYKNRQHSYRDLPVRIAELGNMYRYERSGVLSGLARVRGMTLNDAHIFCRPDQLTDEFMSVVRLIQRVYEDLGFRDYWYRVSLRDPADRAKFVHNDAMWDLAEHKLREAMTALGLRFVEARGEASFYGPKLDVQVPNVMGKDETISTVQIDFYLPERFGLEYIGEDSQPHRPVMIHRGVISTLERMMAFLIELYAGAFPLWLAPEQVRVLPIADRHLAYARRVQETLRGAGIRAGVDAGSERTGHKIREAQLMKVPYMLVVGNREEEQETVAVRSRGAGDEGAAPLAAFTDRLVREIASRR</sequence>
<keyword evidence="10 13" id="KW-0648">Protein biosynthesis</keyword>
<dbReference type="InterPro" id="IPR045864">
    <property type="entry name" value="aa-tRNA-synth_II/BPL/LPL"/>
</dbReference>
<keyword evidence="2 13" id="KW-0963">Cytoplasm</keyword>
<keyword evidence="9 13" id="KW-0694">RNA-binding</keyword>
<evidence type="ECO:0000259" key="14">
    <source>
        <dbReference type="PROSITE" id="PS50862"/>
    </source>
</evidence>
<dbReference type="PROSITE" id="PS50862">
    <property type="entry name" value="AA_TRNA_LIGASE_II"/>
    <property type="match status" value="1"/>
</dbReference>
<evidence type="ECO:0000256" key="3">
    <source>
        <dbReference type="ARBA" id="ARBA00022555"/>
    </source>
</evidence>
<comment type="similarity">
    <text evidence="1 13">Belongs to the class-II aminoacyl-tRNA synthetase family.</text>
</comment>
<evidence type="ECO:0000256" key="13">
    <source>
        <dbReference type="HAMAP-Rule" id="MF_00184"/>
    </source>
</evidence>
<evidence type="ECO:0000313" key="16">
    <source>
        <dbReference type="EMBL" id="TMI91084.1"/>
    </source>
</evidence>
<dbReference type="SUPFAM" id="SSF81271">
    <property type="entry name" value="TGS-like"/>
    <property type="match status" value="1"/>
</dbReference>
<dbReference type="PRINTS" id="PR01047">
    <property type="entry name" value="TRNASYNTHTHR"/>
</dbReference>
<feature type="binding site" evidence="13">
    <location>
        <position position="384"/>
    </location>
    <ligand>
        <name>Zn(2+)</name>
        <dbReference type="ChEBI" id="CHEBI:29105"/>
        <note>catalytic</note>
    </ligand>
</feature>
<evidence type="ECO:0000256" key="11">
    <source>
        <dbReference type="ARBA" id="ARBA00023146"/>
    </source>
</evidence>
<comment type="caution">
    <text evidence="16">The sequence shown here is derived from an EMBL/GenBank/DDBJ whole genome shotgun (WGS) entry which is preliminary data.</text>
</comment>
<feature type="binding site" evidence="13">
    <location>
        <position position="333"/>
    </location>
    <ligand>
        <name>Zn(2+)</name>
        <dbReference type="ChEBI" id="CHEBI:29105"/>
        <note>catalytic</note>
    </ligand>
</feature>
<keyword evidence="8 13" id="KW-0067">ATP-binding</keyword>
<dbReference type="Gene3D" id="3.30.980.10">
    <property type="entry name" value="Threonyl-trna Synthetase, Chain A, domain 2"/>
    <property type="match status" value="1"/>
</dbReference>
<dbReference type="PANTHER" id="PTHR11451">
    <property type="entry name" value="THREONINE-TRNA LIGASE"/>
    <property type="match status" value="1"/>
</dbReference>
<dbReference type="GO" id="GO:0005737">
    <property type="term" value="C:cytoplasm"/>
    <property type="evidence" value="ECO:0007669"/>
    <property type="project" value="UniProtKB-SubCell"/>
</dbReference>